<dbReference type="AlphaFoldDB" id="I1BGU6"/>
<organism evidence="1 2">
    <name type="scientific">Rhizopus delemar (strain RA 99-880 / ATCC MYA-4621 / FGSC 9543 / NRRL 43880)</name>
    <name type="common">Mucormycosis agent</name>
    <name type="synonym">Rhizopus arrhizus var. delemar</name>
    <dbReference type="NCBI Taxonomy" id="246409"/>
    <lineage>
        <taxon>Eukaryota</taxon>
        <taxon>Fungi</taxon>
        <taxon>Fungi incertae sedis</taxon>
        <taxon>Mucoromycota</taxon>
        <taxon>Mucoromycotina</taxon>
        <taxon>Mucoromycetes</taxon>
        <taxon>Mucorales</taxon>
        <taxon>Mucorineae</taxon>
        <taxon>Rhizopodaceae</taxon>
        <taxon>Rhizopus</taxon>
    </lineage>
</organism>
<dbReference type="VEuPathDB" id="FungiDB:RO3G_00130"/>
<dbReference type="Proteomes" id="UP000009138">
    <property type="component" value="Unassembled WGS sequence"/>
</dbReference>
<sequence length="57" mass="6292">MSSTIVIPPPIVDPDDKDLPNCTPVSTNFSINFSGYDFVDLQVWNSDCHLLGVELKP</sequence>
<dbReference type="InParanoid" id="I1BGU6"/>
<protein>
    <submittedName>
        <fullName evidence="1">Uncharacterized protein</fullName>
    </submittedName>
</protein>
<dbReference type="EMBL" id="CH476732">
    <property type="protein sequence ID" value="EIE75426.1"/>
    <property type="molecule type" value="Genomic_DNA"/>
</dbReference>
<gene>
    <name evidence="1" type="ORF">RO3G_00130</name>
</gene>
<proteinExistence type="predicted"/>
<dbReference type="RefSeq" id="XP_067510822.1">
    <property type="nucleotide sequence ID" value="XM_067654721.1"/>
</dbReference>
<keyword evidence="2" id="KW-1185">Reference proteome</keyword>
<reference evidence="1 2" key="1">
    <citation type="journal article" date="2009" name="PLoS Genet.">
        <title>Genomic analysis of the basal lineage fungus Rhizopus oryzae reveals a whole-genome duplication.</title>
        <authorList>
            <person name="Ma L.-J."/>
            <person name="Ibrahim A.S."/>
            <person name="Skory C."/>
            <person name="Grabherr M.G."/>
            <person name="Burger G."/>
            <person name="Butler M."/>
            <person name="Elias M."/>
            <person name="Idnurm A."/>
            <person name="Lang B.F."/>
            <person name="Sone T."/>
            <person name="Abe A."/>
            <person name="Calvo S.E."/>
            <person name="Corrochano L.M."/>
            <person name="Engels R."/>
            <person name="Fu J."/>
            <person name="Hansberg W."/>
            <person name="Kim J.-M."/>
            <person name="Kodira C.D."/>
            <person name="Koehrsen M.J."/>
            <person name="Liu B."/>
            <person name="Miranda-Saavedra D."/>
            <person name="O'Leary S."/>
            <person name="Ortiz-Castellanos L."/>
            <person name="Poulter R."/>
            <person name="Rodriguez-Romero J."/>
            <person name="Ruiz-Herrera J."/>
            <person name="Shen Y.-Q."/>
            <person name="Zeng Q."/>
            <person name="Galagan J."/>
            <person name="Birren B.W."/>
            <person name="Cuomo C.A."/>
            <person name="Wickes B.L."/>
        </authorList>
    </citation>
    <scope>NUCLEOTIDE SEQUENCE [LARGE SCALE GENOMIC DNA]</scope>
    <source>
        <strain evidence="2">RA 99-880 / ATCC MYA-4621 / FGSC 9543 / NRRL 43880</strain>
    </source>
</reference>
<name>I1BGU6_RHIO9</name>
<evidence type="ECO:0000313" key="1">
    <source>
        <dbReference type="EMBL" id="EIE75426.1"/>
    </source>
</evidence>
<evidence type="ECO:0000313" key="2">
    <source>
        <dbReference type="Proteomes" id="UP000009138"/>
    </source>
</evidence>
<accession>I1BGU6</accession>
<dbReference type="GeneID" id="93607102"/>